<dbReference type="Gene3D" id="3.40.190.10">
    <property type="entry name" value="Periplasmic binding protein-like II"/>
    <property type="match status" value="2"/>
</dbReference>
<evidence type="ECO:0000256" key="2">
    <source>
        <dbReference type="ARBA" id="ARBA00008520"/>
    </source>
</evidence>
<evidence type="ECO:0000256" key="3">
    <source>
        <dbReference type="ARBA" id="ARBA00022448"/>
    </source>
</evidence>
<protein>
    <recommendedName>
        <fullName evidence="6">Probable sugar-binding periplasmic protein</fullName>
    </recommendedName>
</protein>
<organism evidence="8 9">
    <name type="scientific">Motilimonas cestriensis</name>
    <dbReference type="NCBI Taxonomy" id="2742685"/>
    <lineage>
        <taxon>Bacteria</taxon>
        <taxon>Pseudomonadati</taxon>
        <taxon>Pseudomonadota</taxon>
        <taxon>Gammaproteobacteria</taxon>
        <taxon>Alteromonadales</taxon>
        <taxon>Alteromonadales genera incertae sedis</taxon>
        <taxon>Motilimonas</taxon>
    </lineage>
</organism>
<evidence type="ECO:0000256" key="1">
    <source>
        <dbReference type="ARBA" id="ARBA00004418"/>
    </source>
</evidence>
<keyword evidence="4 7" id="KW-0732">Signal</keyword>
<comment type="subcellular location">
    <subcellularLocation>
        <location evidence="1">Periplasm</location>
    </subcellularLocation>
</comment>
<evidence type="ECO:0000256" key="7">
    <source>
        <dbReference type="SAM" id="SignalP"/>
    </source>
</evidence>
<comment type="caution">
    <text evidence="8">The sequence shown here is derived from an EMBL/GenBank/DDBJ whole genome shotgun (WGS) entry which is preliminary data.</text>
</comment>
<dbReference type="InterPro" id="IPR050490">
    <property type="entry name" value="Bact_solute-bd_prot1"/>
</dbReference>
<name>A0ABS8WD43_9GAMM</name>
<dbReference type="PANTHER" id="PTHR43649">
    <property type="entry name" value="ARABINOSE-BINDING PROTEIN-RELATED"/>
    <property type="match status" value="1"/>
</dbReference>
<keyword evidence="9" id="KW-1185">Reference proteome</keyword>
<reference evidence="8 9" key="1">
    <citation type="journal article" date="2022" name="Environ. Microbiol. Rep.">
        <title>Eco-phylogenetic analyses reveal divergent evolution of vitamin B12 metabolism in the marine bacterial family 'Psychromonadaceae'.</title>
        <authorList>
            <person name="Jin X."/>
            <person name="Yang Y."/>
            <person name="Cao H."/>
            <person name="Gao B."/>
            <person name="Zhao Z."/>
        </authorList>
    </citation>
    <scope>NUCLEOTIDE SEQUENCE [LARGE SCALE GENOMIC DNA]</scope>
    <source>
        <strain evidence="8 9">MKS20</strain>
    </source>
</reference>
<comment type="similarity">
    <text evidence="2">Belongs to the bacterial solute-binding protein 1 family.</text>
</comment>
<gene>
    <name evidence="8" type="ORF">K6Y31_19485</name>
</gene>
<dbReference type="EMBL" id="JAIMJA010000028">
    <property type="protein sequence ID" value="MCE2596962.1"/>
    <property type="molecule type" value="Genomic_DNA"/>
</dbReference>
<proteinExistence type="inferred from homology"/>
<evidence type="ECO:0000256" key="4">
    <source>
        <dbReference type="ARBA" id="ARBA00022729"/>
    </source>
</evidence>
<dbReference type="PANTHER" id="PTHR43649:SF28">
    <property type="entry name" value="BINDING PROTEIN COMPONENT OF ABC SUGAR TRANSPORTER-RELATED"/>
    <property type="match status" value="1"/>
</dbReference>
<dbReference type="SUPFAM" id="SSF53850">
    <property type="entry name" value="Periplasmic binding protein-like II"/>
    <property type="match status" value="1"/>
</dbReference>
<comment type="function">
    <text evidence="5">Part of a binding-protein-dependent transport system for a sugar.</text>
</comment>
<sequence length="408" mass="45515">MKRLCLLLGLLCPLSYAGNVEVLHWWTSDSETKALNLIKQSLTDQGHQWRDFAVTGGGGDSAMTVLRTRAVSGNPPASAQIKGPEIQEWASLRFLLPLDDLAKAQHWSTIYSPTVLNYLRYQDSFVAVPFNIHRVNMLWLNKAIFDELKLTPPTTWAEFINTAQTIEAAGYIGFAHGLQPWQDTLLFESVAISVLGPDLYRAIFVQHDSTSFQSAKLIAVFEQFRALRGLVDDKAIDRNWDQNTQLLVEKKAAMQVMGNWVKGELSLQQQRPNEDYYCVPAPGTAATFAYNIDTFVFFKKHQQPANQQAQTALAKSISDKALQIKFNQIKGSIPARQDINPALFDTCSQQDIKDFSQLTLLPSLAQGMANTGLTQNAIVDVVSHFFNNPKITPEKAAQQLMVAIIATQ</sequence>
<evidence type="ECO:0000313" key="8">
    <source>
        <dbReference type="EMBL" id="MCE2596962.1"/>
    </source>
</evidence>
<keyword evidence="3" id="KW-0813">Transport</keyword>
<evidence type="ECO:0000256" key="6">
    <source>
        <dbReference type="ARBA" id="ARBA00049753"/>
    </source>
</evidence>
<dbReference type="RefSeq" id="WP_233054715.1">
    <property type="nucleotide sequence ID" value="NZ_JAIMJA010000028.1"/>
</dbReference>
<evidence type="ECO:0000313" key="9">
    <source>
        <dbReference type="Proteomes" id="UP001201273"/>
    </source>
</evidence>
<dbReference type="Pfam" id="PF01547">
    <property type="entry name" value="SBP_bac_1"/>
    <property type="match status" value="1"/>
</dbReference>
<dbReference type="InterPro" id="IPR006059">
    <property type="entry name" value="SBP"/>
</dbReference>
<evidence type="ECO:0000256" key="5">
    <source>
        <dbReference type="ARBA" id="ARBA00049629"/>
    </source>
</evidence>
<feature type="chain" id="PRO_5046938685" description="Probable sugar-binding periplasmic protein" evidence="7">
    <location>
        <begin position="18"/>
        <end position="408"/>
    </location>
</feature>
<dbReference type="Proteomes" id="UP001201273">
    <property type="component" value="Unassembled WGS sequence"/>
</dbReference>
<accession>A0ABS8WD43</accession>
<feature type="signal peptide" evidence="7">
    <location>
        <begin position="1"/>
        <end position="17"/>
    </location>
</feature>